<dbReference type="Gene3D" id="3.30.750.24">
    <property type="entry name" value="STAS domain"/>
    <property type="match status" value="1"/>
</dbReference>
<sequence>MSIWVKADASQVYMNISGVVLAEHVEFLRSNLMSRIQYGYRRITINMNNVVNFDSQGKQMLDYVRKRIDQNGGELIIEDSAGRLA</sequence>
<dbReference type="AlphaFoldDB" id="A0A645HYH7"/>
<dbReference type="SUPFAM" id="SSF52091">
    <property type="entry name" value="SpoIIaa-like"/>
    <property type="match status" value="1"/>
</dbReference>
<name>A0A645HYH7_9ZZZZ</name>
<dbReference type="EMBL" id="VSSQ01096712">
    <property type="protein sequence ID" value="MPN40353.1"/>
    <property type="molecule type" value="Genomic_DNA"/>
</dbReference>
<dbReference type="InterPro" id="IPR002645">
    <property type="entry name" value="STAS_dom"/>
</dbReference>
<gene>
    <name evidence="2" type="ORF">SDC9_187889</name>
</gene>
<proteinExistence type="predicted"/>
<feature type="domain" description="STAS" evidence="1">
    <location>
        <begin position="1"/>
        <end position="85"/>
    </location>
</feature>
<evidence type="ECO:0000259" key="1">
    <source>
        <dbReference type="PROSITE" id="PS50801"/>
    </source>
</evidence>
<protein>
    <recommendedName>
        <fullName evidence="1">STAS domain-containing protein</fullName>
    </recommendedName>
</protein>
<accession>A0A645HYH7</accession>
<comment type="caution">
    <text evidence="2">The sequence shown here is derived from an EMBL/GenBank/DDBJ whole genome shotgun (WGS) entry which is preliminary data.</text>
</comment>
<dbReference type="Pfam" id="PF01740">
    <property type="entry name" value="STAS"/>
    <property type="match status" value="1"/>
</dbReference>
<reference evidence="2" key="1">
    <citation type="submission" date="2019-08" db="EMBL/GenBank/DDBJ databases">
        <authorList>
            <person name="Kucharzyk K."/>
            <person name="Murdoch R.W."/>
            <person name="Higgins S."/>
            <person name="Loffler F."/>
        </authorList>
    </citation>
    <scope>NUCLEOTIDE SEQUENCE</scope>
</reference>
<dbReference type="InterPro" id="IPR036513">
    <property type="entry name" value="STAS_dom_sf"/>
</dbReference>
<evidence type="ECO:0000313" key="2">
    <source>
        <dbReference type="EMBL" id="MPN40353.1"/>
    </source>
</evidence>
<dbReference type="PROSITE" id="PS50801">
    <property type="entry name" value="STAS"/>
    <property type="match status" value="1"/>
</dbReference>
<organism evidence="2">
    <name type="scientific">bioreactor metagenome</name>
    <dbReference type="NCBI Taxonomy" id="1076179"/>
    <lineage>
        <taxon>unclassified sequences</taxon>
        <taxon>metagenomes</taxon>
        <taxon>ecological metagenomes</taxon>
    </lineage>
</organism>